<reference evidence="1 2" key="2">
    <citation type="journal article" date="2022" name="Mol. Ecol. Resour.">
        <title>The genomes of chicory, endive, great burdock and yacon provide insights into Asteraceae paleo-polyploidization history and plant inulin production.</title>
        <authorList>
            <person name="Fan W."/>
            <person name="Wang S."/>
            <person name="Wang H."/>
            <person name="Wang A."/>
            <person name="Jiang F."/>
            <person name="Liu H."/>
            <person name="Zhao H."/>
            <person name="Xu D."/>
            <person name="Zhang Y."/>
        </authorList>
    </citation>
    <scope>NUCLEOTIDE SEQUENCE [LARGE SCALE GENOMIC DNA]</scope>
    <source>
        <strain evidence="2">cv. Punajuju</strain>
        <tissue evidence="1">Leaves</tissue>
    </source>
</reference>
<gene>
    <name evidence="1" type="ORF">L2E82_35413</name>
</gene>
<comment type="caution">
    <text evidence="1">The sequence shown here is derived from an EMBL/GenBank/DDBJ whole genome shotgun (WGS) entry which is preliminary data.</text>
</comment>
<name>A0ACB9BNP4_CICIN</name>
<reference evidence="2" key="1">
    <citation type="journal article" date="2022" name="Mol. Ecol. Resour.">
        <title>The genomes of chicory, endive, great burdock and yacon provide insights into Asteraceae palaeo-polyploidization history and plant inulin production.</title>
        <authorList>
            <person name="Fan W."/>
            <person name="Wang S."/>
            <person name="Wang H."/>
            <person name="Wang A."/>
            <person name="Jiang F."/>
            <person name="Liu H."/>
            <person name="Zhao H."/>
            <person name="Xu D."/>
            <person name="Zhang Y."/>
        </authorList>
    </citation>
    <scope>NUCLEOTIDE SEQUENCE [LARGE SCALE GENOMIC DNA]</scope>
    <source>
        <strain evidence="2">cv. Punajuju</strain>
    </source>
</reference>
<keyword evidence="2" id="KW-1185">Reference proteome</keyword>
<proteinExistence type="predicted"/>
<dbReference type="EMBL" id="CM042014">
    <property type="protein sequence ID" value="KAI3723658.1"/>
    <property type="molecule type" value="Genomic_DNA"/>
</dbReference>
<evidence type="ECO:0000313" key="1">
    <source>
        <dbReference type="EMBL" id="KAI3723658.1"/>
    </source>
</evidence>
<protein>
    <submittedName>
        <fullName evidence="1">Uncharacterized protein</fullName>
    </submittedName>
</protein>
<dbReference type="Proteomes" id="UP001055811">
    <property type="component" value="Linkage Group LG06"/>
</dbReference>
<evidence type="ECO:0000313" key="2">
    <source>
        <dbReference type="Proteomes" id="UP001055811"/>
    </source>
</evidence>
<sequence>MHVELRNEVRLLENEKMKMCGVKNKTIDENEEDGLIEDEGLIKDDDMAMEASHGEGKRTCTSGDTPCKITSNFHTSIFDIEGPENGDNSGELPCRSADFPCKTPANNITVENDATSDINEKSQTVLPHETSPTGMAQEKEGLYVVTL</sequence>
<accession>A0ACB9BNP4</accession>
<organism evidence="1 2">
    <name type="scientific">Cichorium intybus</name>
    <name type="common">Chicory</name>
    <dbReference type="NCBI Taxonomy" id="13427"/>
    <lineage>
        <taxon>Eukaryota</taxon>
        <taxon>Viridiplantae</taxon>
        <taxon>Streptophyta</taxon>
        <taxon>Embryophyta</taxon>
        <taxon>Tracheophyta</taxon>
        <taxon>Spermatophyta</taxon>
        <taxon>Magnoliopsida</taxon>
        <taxon>eudicotyledons</taxon>
        <taxon>Gunneridae</taxon>
        <taxon>Pentapetalae</taxon>
        <taxon>asterids</taxon>
        <taxon>campanulids</taxon>
        <taxon>Asterales</taxon>
        <taxon>Asteraceae</taxon>
        <taxon>Cichorioideae</taxon>
        <taxon>Cichorieae</taxon>
        <taxon>Cichoriinae</taxon>
        <taxon>Cichorium</taxon>
    </lineage>
</organism>